<evidence type="ECO:0000256" key="1">
    <source>
        <dbReference type="ARBA" id="ARBA00010541"/>
    </source>
</evidence>
<accession>K9UBP5</accession>
<dbReference type="PANTHER" id="PTHR22939">
    <property type="entry name" value="SERINE PROTEASE FAMILY S1C HTRA-RELATED"/>
    <property type="match status" value="1"/>
</dbReference>
<dbReference type="InterPro" id="IPR001478">
    <property type="entry name" value="PDZ"/>
</dbReference>
<reference evidence="6 7" key="1">
    <citation type="submission" date="2012-05" db="EMBL/GenBank/DDBJ databases">
        <title>Finished chromosome of genome of Chamaesiphon sp. PCC 6605.</title>
        <authorList>
            <consortium name="US DOE Joint Genome Institute"/>
            <person name="Gugger M."/>
            <person name="Coursin T."/>
            <person name="Rippka R."/>
            <person name="Tandeau De Marsac N."/>
            <person name="Huntemann M."/>
            <person name="Wei C.-L."/>
            <person name="Han J."/>
            <person name="Detter J.C."/>
            <person name="Han C."/>
            <person name="Tapia R."/>
            <person name="Chen A."/>
            <person name="Kyrpides N."/>
            <person name="Mavromatis K."/>
            <person name="Markowitz V."/>
            <person name="Szeto E."/>
            <person name="Ivanova N."/>
            <person name="Pagani I."/>
            <person name="Pati A."/>
            <person name="Goodwin L."/>
            <person name="Nordberg H.P."/>
            <person name="Cantor M.N."/>
            <person name="Hua S.X."/>
            <person name="Woyke T."/>
            <person name="Kerfeld C.A."/>
        </authorList>
    </citation>
    <scope>NUCLEOTIDE SEQUENCE [LARGE SCALE GENOMIC DNA]</scope>
    <source>
        <strain evidence="7">ATCC 27169 / PCC 6605</strain>
    </source>
</reference>
<evidence type="ECO:0000259" key="5">
    <source>
        <dbReference type="PROSITE" id="PS50106"/>
    </source>
</evidence>
<evidence type="ECO:0000256" key="4">
    <source>
        <dbReference type="SAM" id="MobiDB-lite"/>
    </source>
</evidence>
<evidence type="ECO:0000313" key="6">
    <source>
        <dbReference type="EMBL" id="AFY91841.1"/>
    </source>
</evidence>
<dbReference type="Proteomes" id="UP000010366">
    <property type="component" value="Chromosome"/>
</dbReference>
<feature type="region of interest" description="Disordered" evidence="4">
    <location>
        <begin position="32"/>
        <end position="59"/>
    </location>
</feature>
<dbReference type="SUPFAM" id="SSF50494">
    <property type="entry name" value="Trypsin-like serine proteases"/>
    <property type="match status" value="1"/>
</dbReference>
<dbReference type="HOGENOM" id="CLU_020120_1_2_3"/>
<dbReference type="PANTHER" id="PTHR22939:SF129">
    <property type="entry name" value="SERINE PROTEASE HTRA2, MITOCHONDRIAL"/>
    <property type="match status" value="1"/>
</dbReference>
<keyword evidence="3" id="KW-0378">Hydrolase</keyword>
<dbReference type="InterPro" id="IPR036034">
    <property type="entry name" value="PDZ_sf"/>
</dbReference>
<dbReference type="SUPFAM" id="SSF50156">
    <property type="entry name" value="PDZ domain-like"/>
    <property type="match status" value="1"/>
</dbReference>
<protein>
    <submittedName>
        <fullName evidence="6">Trypsin-like serine protease with C-terminal PDZ domain</fullName>
    </submittedName>
</protein>
<dbReference type="PRINTS" id="PR00834">
    <property type="entry name" value="PROTEASES2C"/>
</dbReference>
<dbReference type="PROSITE" id="PS50106">
    <property type="entry name" value="PDZ"/>
    <property type="match status" value="1"/>
</dbReference>
<organism evidence="6 7">
    <name type="scientific">Chamaesiphon minutus (strain ATCC 27169 / PCC 6605)</name>
    <dbReference type="NCBI Taxonomy" id="1173020"/>
    <lineage>
        <taxon>Bacteria</taxon>
        <taxon>Bacillati</taxon>
        <taxon>Cyanobacteriota</taxon>
        <taxon>Cyanophyceae</taxon>
        <taxon>Gomontiellales</taxon>
        <taxon>Chamaesiphonaceae</taxon>
        <taxon>Chamaesiphon</taxon>
    </lineage>
</organism>
<gene>
    <name evidence="6" type="ORF">Cha6605_0558</name>
</gene>
<comment type="similarity">
    <text evidence="1">Belongs to the peptidase S1C family.</text>
</comment>
<dbReference type="OrthoDB" id="9807133at2"/>
<dbReference type="SMART" id="SM00228">
    <property type="entry name" value="PDZ"/>
    <property type="match status" value="1"/>
</dbReference>
<dbReference type="AlphaFoldDB" id="K9UBP5"/>
<feature type="compositionally biased region" description="Polar residues" evidence="4">
    <location>
        <begin position="32"/>
        <end position="44"/>
    </location>
</feature>
<dbReference type="Pfam" id="PF13365">
    <property type="entry name" value="Trypsin_2"/>
    <property type="match status" value="1"/>
</dbReference>
<feature type="domain" description="PDZ" evidence="5">
    <location>
        <begin position="290"/>
        <end position="377"/>
    </location>
</feature>
<keyword evidence="7" id="KW-1185">Reference proteome</keyword>
<dbReference type="KEGG" id="cmp:Cha6605_0558"/>
<evidence type="ECO:0000313" key="7">
    <source>
        <dbReference type="Proteomes" id="UP000010366"/>
    </source>
</evidence>
<evidence type="ECO:0000256" key="2">
    <source>
        <dbReference type="ARBA" id="ARBA00022670"/>
    </source>
</evidence>
<dbReference type="Gene3D" id="2.40.10.120">
    <property type="match status" value="1"/>
</dbReference>
<evidence type="ECO:0000256" key="3">
    <source>
        <dbReference type="ARBA" id="ARBA00022801"/>
    </source>
</evidence>
<dbReference type="RefSeq" id="WP_015158035.1">
    <property type="nucleotide sequence ID" value="NC_019697.1"/>
</dbReference>
<name>K9UBP5_CHAP6</name>
<sequence>MDIRSRKIAIGTILAIAGIGVGTSVSTYLRQQERSPLTRSSDNDNAAAPRQSIGARPPQYNNSNFITAAVAKIGPAVVKIDVPDSNQQSSAVDRRAAGSRLESLLEDKSQAGTGAGFIVSADGKIVTTASVIAGAKRVKVTLKNGRVLEGKVIGIDRVTDLAVLRVNASNLPTVKLGNSDRLVQGEWAIAIGNPLGLDNSVTVGIISAIGRTSTQAGIPDRRVNFIQTDAAINPGNSGGPLLNARAEVIGIGTTMRDRAQGVGFAIPIRTATRITDRLFATGKVNHPYLGVQMIALTAELKAGIDREPSLRSKVTAQQGAIVMEVIPNSPAASSGIRPGDVIVRVAERSIATPSDVQQQVEASQVGKKIALQLNREGRVRSLQIELGILPTDASGLRE</sequence>
<dbReference type="GO" id="GO:0004252">
    <property type="term" value="F:serine-type endopeptidase activity"/>
    <property type="evidence" value="ECO:0007669"/>
    <property type="project" value="InterPro"/>
</dbReference>
<dbReference type="Gene3D" id="2.30.42.10">
    <property type="match status" value="1"/>
</dbReference>
<dbReference type="InterPro" id="IPR009003">
    <property type="entry name" value="Peptidase_S1_PA"/>
</dbReference>
<dbReference type="EMBL" id="CP003600">
    <property type="protein sequence ID" value="AFY91841.1"/>
    <property type="molecule type" value="Genomic_DNA"/>
</dbReference>
<dbReference type="InterPro" id="IPR001940">
    <property type="entry name" value="Peptidase_S1C"/>
</dbReference>
<dbReference type="eggNOG" id="COG0265">
    <property type="taxonomic scope" value="Bacteria"/>
</dbReference>
<proteinExistence type="inferred from homology"/>
<dbReference type="GO" id="GO:0006508">
    <property type="term" value="P:proteolysis"/>
    <property type="evidence" value="ECO:0007669"/>
    <property type="project" value="UniProtKB-KW"/>
</dbReference>
<dbReference type="Pfam" id="PF13180">
    <property type="entry name" value="PDZ_2"/>
    <property type="match status" value="1"/>
</dbReference>
<keyword evidence="2 6" id="KW-0645">Protease</keyword>
<dbReference type="STRING" id="1173020.Cha6605_0558"/>